<name>A0ABT3GL96_9BACT</name>
<protein>
    <recommendedName>
        <fullName evidence="3">DUF5615 domain-containing protein</fullName>
    </recommendedName>
</protein>
<evidence type="ECO:0000313" key="1">
    <source>
        <dbReference type="EMBL" id="MCW1924299.1"/>
    </source>
</evidence>
<evidence type="ECO:0000313" key="2">
    <source>
        <dbReference type="Proteomes" id="UP001320876"/>
    </source>
</evidence>
<dbReference type="Proteomes" id="UP001320876">
    <property type="component" value="Unassembled WGS sequence"/>
</dbReference>
<accession>A0ABT3GL96</accession>
<reference evidence="1 2" key="1">
    <citation type="submission" date="2022-10" db="EMBL/GenBank/DDBJ databases">
        <title>Luteolibacter arcticus strain CCTCC AB 2014275, whole genome shotgun sequencing project.</title>
        <authorList>
            <person name="Zhao G."/>
            <person name="Shen L."/>
        </authorList>
    </citation>
    <scope>NUCLEOTIDE SEQUENCE [LARGE SCALE GENOMIC DNA]</scope>
    <source>
        <strain evidence="1 2">CCTCC AB 2014275</strain>
    </source>
</reference>
<organism evidence="1 2">
    <name type="scientific">Luteolibacter arcticus</name>
    <dbReference type="NCBI Taxonomy" id="1581411"/>
    <lineage>
        <taxon>Bacteria</taxon>
        <taxon>Pseudomonadati</taxon>
        <taxon>Verrucomicrobiota</taxon>
        <taxon>Verrucomicrobiia</taxon>
        <taxon>Verrucomicrobiales</taxon>
        <taxon>Verrucomicrobiaceae</taxon>
        <taxon>Luteolibacter</taxon>
    </lineage>
</organism>
<evidence type="ECO:0008006" key="3">
    <source>
        <dbReference type="Google" id="ProtNLM"/>
    </source>
</evidence>
<dbReference type="RefSeq" id="WP_264488408.1">
    <property type="nucleotide sequence ID" value="NZ_JAPDDT010000007.1"/>
</dbReference>
<gene>
    <name evidence="1" type="ORF">OKA05_17165</name>
</gene>
<proteinExistence type="predicted"/>
<dbReference type="EMBL" id="JAPDDT010000007">
    <property type="protein sequence ID" value="MCW1924299.1"/>
    <property type="molecule type" value="Genomic_DNA"/>
</dbReference>
<keyword evidence="2" id="KW-1185">Reference proteome</keyword>
<sequence>MSRRVILDECLPRKLKRVLGNESVQTAHEAGLSGMKNGRLIAAIQGNFDVFVTVDKSLRHKQNLSTLSFGIVLIRVPSNAIEDLLPLATALRSAIAGVSAGNLIEVSGY</sequence>
<comment type="caution">
    <text evidence="1">The sequence shown here is derived from an EMBL/GenBank/DDBJ whole genome shotgun (WGS) entry which is preliminary data.</text>
</comment>